<organism evidence="1 2">
    <name type="scientific">Heyndrickxia coagulans</name>
    <name type="common">Weizmannia coagulans</name>
    <dbReference type="NCBI Taxonomy" id="1398"/>
    <lineage>
        <taxon>Bacteria</taxon>
        <taxon>Bacillati</taxon>
        <taxon>Bacillota</taxon>
        <taxon>Bacilli</taxon>
        <taxon>Bacillales</taxon>
        <taxon>Bacillaceae</taxon>
        <taxon>Heyndrickxia</taxon>
    </lineage>
</organism>
<reference evidence="2" key="1">
    <citation type="submission" date="2015-01" db="EMBL/GenBank/DDBJ databases">
        <title>Comparative genome analysis of Bacillus coagulans HM-08, Clostridium butyricum HM-68, Bacillus subtilis HM-66 and Bacillus paralicheniformis BL-09.</title>
        <authorList>
            <person name="Zhang H."/>
        </authorList>
    </citation>
    <scope>NUCLEOTIDE SEQUENCE [LARGE SCALE GENOMIC DNA]</scope>
    <source>
        <strain evidence="2">HM-08</strain>
    </source>
</reference>
<name>A0AAN0WCX1_HEYCO</name>
<evidence type="ECO:0000313" key="1">
    <source>
        <dbReference type="EMBL" id="AJO24075.1"/>
    </source>
</evidence>
<evidence type="ECO:0000313" key="2">
    <source>
        <dbReference type="Proteomes" id="UP000032024"/>
    </source>
</evidence>
<dbReference type="EMBL" id="CP010525">
    <property type="protein sequence ID" value="AJO24075.1"/>
    <property type="molecule type" value="Genomic_DNA"/>
</dbReference>
<proteinExistence type="predicted"/>
<dbReference type="AlphaFoldDB" id="A0AAN0WCX1"/>
<sequence>MLINWVENRIRPASFIYGMAYNGAMQHLQTAFFPLYYYKAVKRPFF</sequence>
<protein>
    <submittedName>
        <fullName evidence="1">Uncharacterized protein</fullName>
    </submittedName>
</protein>
<dbReference type="Proteomes" id="UP000032024">
    <property type="component" value="Chromosome"/>
</dbReference>
<accession>A0AAN0WCX1</accession>
<keyword evidence="2" id="KW-1185">Reference proteome</keyword>
<gene>
    <name evidence="1" type="ORF">SB48_HM08orf05251</name>
</gene>